<comment type="caution">
    <text evidence="3">The sequence shown here is derived from an EMBL/GenBank/DDBJ whole genome shotgun (WGS) entry which is preliminary data.</text>
</comment>
<evidence type="ECO:0000259" key="2">
    <source>
        <dbReference type="Pfam" id="PF20703"/>
    </source>
</evidence>
<evidence type="ECO:0000313" key="3">
    <source>
        <dbReference type="EMBL" id="KAJ7302007.1"/>
    </source>
</evidence>
<sequence length="1155" mass="127596">MADKVVTGGLVRRYDDWRSHPVPVEDIAVGYIPYSGCQSPPSAFPLCVSAMLPSSLNTAEKILQYTAVAATALQDIARTTQIPFLNSVCTLSLTIIPIVYDVTVQRDRCLRIVEEIHQLLCVLTSLCLHSDQIRSPKMLEQIAQCTLTLQNFHSCLRTQQESGTIKRLVRRYKITEELDSCGAELKAMLGYFTMQCGVGITSTLVEFDINTERRHHELLEIISSQNDTTSSIGRSSMNTSSGSLSLLPAYPQIFHGRESELKELVASLCCDSALVAILGPGGMGKTTLALAALHHPAITEKYSVRQFISCESASTCADLVTKIGLHLGLELSRNLSKAIIQYFEQCGPCLVVLDNFETPWEAVDFRGQVEEFLSLLADVSTLAFLVTMRGAERPGKVKWNRPFLPPLEPLSPSASRQIFIEVADKPGDAEELVLDNLLDLSGHLPLAVSLMANIASFEGYSTTLARWQIENTALLSQGKNKQSNLEKSISLSFNSPRISSSLDAKNLLSLLSVLPDGIRSRDIIAGKVPIPDVCQCQSLLVRTSLAYVDVKGRLKTLSPVAEYIRRVHPPSLSVSQPLRTYFQDLLELWRSKCQLPSGILAPELAGNLGNINQLILEALSTEHKSTWAVIGQNIITLNYFSVVMLIGDIPLFQKLPHLIEVTGDAALRWEYVTLILKTPSYQWNQTPEVLIEQGLQHFNAGSHPVGLAGSFYDAVARYYTTYPHMNLSRATQVNRRALALAEQGHDIDGHLTALLREQHIALECRDPRRAIEVGEKARKIEGLNSSSCGGFDWISNEAWAHTSLGNLSQALSLCTQAEEHLTSVGMEVSEKYLRVLNMRAEVHCLKTEYLEACQIHTQIVKMTSPTCSPWFHANALCSIVQMELLMEDELTDIVSNLNAVEEVYRSLSSPRIILCSWLSAELELYYGNTANARAQFLECFSKTRGPIYPDITQVCLAALSEPAHRMHGTMETFCWAVLSLSFAQKLKDTVATINALRRLADVYSIVEDEDTALSLFHAALEAGTRIGIHRLRARCMVGIGDIMLHRGDSTQAKKMWEAAHPLFICSSRMKDAAAIKTRVEQLSQTQVNSPPLQPLPHRGIHNSTLDSADSDTHIQESSFEMLELLSAPNASPSLRTEVPVGAQTITDSKTKPPAQ</sequence>
<dbReference type="Proteomes" id="UP001218218">
    <property type="component" value="Unassembled WGS sequence"/>
</dbReference>
<proteinExistence type="predicted"/>
<dbReference type="InterPro" id="IPR049052">
    <property type="entry name" value="nSTAND1"/>
</dbReference>
<dbReference type="CDD" id="cd21037">
    <property type="entry name" value="MLKL_NTD"/>
    <property type="match status" value="1"/>
</dbReference>
<feature type="region of interest" description="Disordered" evidence="1">
    <location>
        <begin position="1130"/>
        <end position="1155"/>
    </location>
</feature>
<dbReference type="AlphaFoldDB" id="A0AAD7E7S0"/>
<dbReference type="PANTHER" id="PTHR47691:SF3">
    <property type="entry name" value="HTH-TYPE TRANSCRIPTIONAL REGULATOR RV0890C-RELATED"/>
    <property type="match status" value="1"/>
</dbReference>
<dbReference type="InterPro" id="IPR036537">
    <property type="entry name" value="Adaptor_Cbl_N_dom_sf"/>
</dbReference>
<dbReference type="Gene3D" id="1.25.40.10">
    <property type="entry name" value="Tetratricopeptide repeat domain"/>
    <property type="match status" value="1"/>
</dbReference>
<keyword evidence="4" id="KW-1185">Reference proteome</keyword>
<reference evidence="3" key="1">
    <citation type="submission" date="2023-03" db="EMBL/GenBank/DDBJ databases">
        <title>Massive genome expansion in bonnet fungi (Mycena s.s.) driven by repeated elements and novel gene families across ecological guilds.</title>
        <authorList>
            <consortium name="Lawrence Berkeley National Laboratory"/>
            <person name="Harder C.B."/>
            <person name="Miyauchi S."/>
            <person name="Viragh M."/>
            <person name="Kuo A."/>
            <person name="Thoen E."/>
            <person name="Andreopoulos B."/>
            <person name="Lu D."/>
            <person name="Skrede I."/>
            <person name="Drula E."/>
            <person name="Henrissat B."/>
            <person name="Morin E."/>
            <person name="Kohler A."/>
            <person name="Barry K."/>
            <person name="LaButti K."/>
            <person name="Morin E."/>
            <person name="Salamov A."/>
            <person name="Lipzen A."/>
            <person name="Mereny Z."/>
            <person name="Hegedus B."/>
            <person name="Baldrian P."/>
            <person name="Stursova M."/>
            <person name="Weitz H."/>
            <person name="Taylor A."/>
            <person name="Grigoriev I.V."/>
            <person name="Nagy L.G."/>
            <person name="Martin F."/>
            <person name="Kauserud H."/>
        </authorList>
    </citation>
    <scope>NUCLEOTIDE SEQUENCE</scope>
    <source>
        <strain evidence="3">CBHHK002</strain>
    </source>
</reference>
<dbReference type="GO" id="GO:0007166">
    <property type="term" value="P:cell surface receptor signaling pathway"/>
    <property type="evidence" value="ECO:0007669"/>
    <property type="project" value="InterPro"/>
</dbReference>
<dbReference type="EMBL" id="JARIHO010000122">
    <property type="protein sequence ID" value="KAJ7302007.1"/>
    <property type="molecule type" value="Genomic_DNA"/>
</dbReference>
<protein>
    <recommendedName>
        <fullName evidence="2">Novel STAND NTPase 1 domain-containing protein</fullName>
    </recommendedName>
</protein>
<dbReference type="SUPFAM" id="SSF52540">
    <property type="entry name" value="P-loop containing nucleoside triphosphate hydrolases"/>
    <property type="match status" value="1"/>
</dbReference>
<dbReference type="PANTHER" id="PTHR47691">
    <property type="entry name" value="REGULATOR-RELATED"/>
    <property type="match status" value="1"/>
</dbReference>
<dbReference type="InterPro" id="IPR059179">
    <property type="entry name" value="MLKL-like_MCAfunc"/>
</dbReference>
<dbReference type="InterPro" id="IPR027417">
    <property type="entry name" value="P-loop_NTPase"/>
</dbReference>
<dbReference type="Gene3D" id="3.40.50.300">
    <property type="entry name" value="P-loop containing nucleotide triphosphate hydrolases"/>
    <property type="match status" value="1"/>
</dbReference>
<dbReference type="PRINTS" id="PR00364">
    <property type="entry name" value="DISEASERSIST"/>
</dbReference>
<dbReference type="InterPro" id="IPR011990">
    <property type="entry name" value="TPR-like_helical_dom_sf"/>
</dbReference>
<organism evidence="3 4">
    <name type="scientific">Mycena albidolilacea</name>
    <dbReference type="NCBI Taxonomy" id="1033008"/>
    <lineage>
        <taxon>Eukaryota</taxon>
        <taxon>Fungi</taxon>
        <taxon>Dikarya</taxon>
        <taxon>Basidiomycota</taxon>
        <taxon>Agaricomycotina</taxon>
        <taxon>Agaricomycetes</taxon>
        <taxon>Agaricomycetidae</taxon>
        <taxon>Agaricales</taxon>
        <taxon>Marasmiineae</taxon>
        <taxon>Mycenaceae</taxon>
        <taxon>Mycena</taxon>
    </lineage>
</organism>
<name>A0AAD7E7S0_9AGAR</name>
<gene>
    <name evidence="3" type="ORF">DFH08DRAFT_827005</name>
</gene>
<evidence type="ECO:0000313" key="4">
    <source>
        <dbReference type="Proteomes" id="UP001218218"/>
    </source>
</evidence>
<dbReference type="GO" id="GO:0043531">
    <property type="term" value="F:ADP binding"/>
    <property type="evidence" value="ECO:0007669"/>
    <property type="project" value="InterPro"/>
</dbReference>
<dbReference type="Gene3D" id="1.20.930.20">
    <property type="entry name" value="Adaptor protein Cbl, N-terminal domain"/>
    <property type="match status" value="1"/>
</dbReference>
<accession>A0AAD7E7S0</accession>
<feature type="region of interest" description="Disordered" evidence="1">
    <location>
        <begin position="1085"/>
        <end position="1113"/>
    </location>
</feature>
<feature type="domain" description="Novel STAND NTPase 1" evidence="2">
    <location>
        <begin position="252"/>
        <end position="389"/>
    </location>
</feature>
<dbReference type="SUPFAM" id="SSF48452">
    <property type="entry name" value="TPR-like"/>
    <property type="match status" value="1"/>
</dbReference>
<evidence type="ECO:0000256" key="1">
    <source>
        <dbReference type="SAM" id="MobiDB-lite"/>
    </source>
</evidence>
<dbReference type="Pfam" id="PF20703">
    <property type="entry name" value="nSTAND1"/>
    <property type="match status" value="1"/>
</dbReference>